<reference evidence="1" key="2">
    <citation type="submission" date="2025-03" db="EMBL/GenBank/DDBJ databases">
        <authorList>
            <consortium name="ELIXIR-Norway"/>
            <consortium name="Elixir Norway"/>
        </authorList>
    </citation>
    <scope>NUCLEOTIDE SEQUENCE</scope>
</reference>
<reference evidence="1" key="1">
    <citation type="submission" date="2023-05" db="EMBL/GenBank/DDBJ databases">
        <authorList>
            <consortium name="ELIXIR-Norway"/>
        </authorList>
    </citation>
    <scope>NUCLEOTIDE SEQUENCE</scope>
</reference>
<gene>
    <name evidence="1" type="ORF">MRATA1EN22A_LOCUS6982</name>
</gene>
<proteinExistence type="predicted"/>
<organism evidence="1 2">
    <name type="scientific">Rangifer tarandus platyrhynchus</name>
    <name type="common">Svalbard reindeer</name>
    <dbReference type="NCBI Taxonomy" id="3082113"/>
    <lineage>
        <taxon>Eukaryota</taxon>
        <taxon>Metazoa</taxon>
        <taxon>Chordata</taxon>
        <taxon>Craniata</taxon>
        <taxon>Vertebrata</taxon>
        <taxon>Euteleostomi</taxon>
        <taxon>Mammalia</taxon>
        <taxon>Eutheria</taxon>
        <taxon>Laurasiatheria</taxon>
        <taxon>Artiodactyla</taxon>
        <taxon>Ruminantia</taxon>
        <taxon>Pecora</taxon>
        <taxon>Cervidae</taxon>
        <taxon>Odocoileinae</taxon>
        <taxon>Rangifer</taxon>
    </lineage>
</organism>
<evidence type="ECO:0000313" key="1">
    <source>
        <dbReference type="EMBL" id="CAM9753357.1"/>
    </source>
</evidence>
<dbReference type="EMBL" id="OX596100">
    <property type="protein sequence ID" value="CAM9753357.1"/>
    <property type="molecule type" value="Genomic_DNA"/>
</dbReference>
<dbReference type="Proteomes" id="UP001162501">
    <property type="component" value="Chromosome 16"/>
</dbReference>
<protein>
    <submittedName>
        <fullName evidence="1">Uncharacterized protein</fullName>
    </submittedName>
</protein>
<evidence type="ECO:0000313" key="2">
    <source>
        <dbReference type="Proteomes" id="UP001162501"/>
    </source>
</evidence>
<accession>A0AC59YJS2</accession>
<name>A0AC59YJS2_RANTA</name>
<sequence length="88" mass="9419">MRKVLLGPCSEASAETWRFLLPTWGPAERAKCAPNGSPRSPPPVSPPPSQTSSPVGHEPTFRAVKSPVRPSSEAPQGSVGRWPPPQRL</sequence>